<feature type="domain" description="HTH lysR-type" evidence="6">
    <location>
        <begin position="1"/>
        <end position="59"/>
    </location>
</feature>
<comment type="caution">
    <text evidence="7">The sequence shown here is derived from an EMBL/GenBank/DDBJ whole genome shotgun (WGS) entry which is preliminary data.</text>
</comment>
<dbReference type="PRINTS" id="PR00039">
    <property type="entry name" value="HTHLYSR"/>
</dbReference>
<dbReference type="PROSITE" id="PS50931">
    <property type="entry name" value="HTH_LYSR"/>
    <property type="match status" value="1"/>
</dbReference>
<dbReference type="Pfam" id="PF03466">
    <property type="entry name" value="LysR_substrate"/>
    <property type="match status" value="1"/>
</dbReference>
<feature type="region of interest" description="Disordered" evidence="5">
    <location>
        <begin position="290"/>
        <end position="310"/>
    </location>
</feature>
<keyword evidence="3" id="KW-0238">DNA-binding</keyword>
<dbReference type="Pfam" id="PF00126">
    <property type="entry name" value="HTH_1"/>
    <property type="match status" value="1"/>
</dbReference>
<proteinExistence type="inferred from homology"/>
<name>A0ABT6S7B9_9ACTN</name>
<accession>A0ABT6S7B9</accession>
<evidence type="ECO:0000313" key="8">
    <source>
        <dbReference type="Proteomes" id="UP001223978"/>
    </source>
</evidence>
<dbReference type="PANTHER" id="PTHR30579:SF7">
    <property type="entry name" value="HTH-TYPE TRANSCRIPTIONAL REGULATOR LRHA-RELATED"/>
    <property type="match status" value="1"/>
</dbReference>
<dbReference type="Gene3D" id="3.40.190.10">
    <property type="entry name" value="Periplasmic binding protein-like II"/>
    <property type="match status" value="2"/>
</dbReference>
<dbReference type="PANTHER" id="PTHR30579">
    <property type="entry name" value="TRANSCRIPTIONAL REGULATOR"/>
    <property type="match status" value="1"/>
</dbReference>
<evidence type="ECO:0000259" key="6">
    <source>
        <dbReference type="PROSITE" id="PS50931"/>
    </source>
</evidence>
<dbReference type="SUPFAM" id="SSF53850">
    <property type="entry name" value="Periplasmic binding protein-like II"/>
    <property type="match status" value="1"/>
</dbReference>
<dbReference type="RefSeq" id="WP_282541271.1">
    <property type="nucleotide sequence ID" value="NZ_JASCIQ010000004.1"/>
</dbReference>
<evidence type="ECO:0000256" key="1">
    <source>
        <dbReference type="ARBA" id="ARBA00009437"/>
    </source>
</evidence>
<dbReference type="InterPro" id="IPR050176">
    <property type="entry name" value="LTTR"/>
</dbReference>
<dbReference type="EMBL" id="JASCIQ010000004">
    <property type="protein sequence ID" value="MDI3403328.1"/>
    <property type="molecule type" value="Genomic_DNA"/>
</dbReference>
<dbReference type="InterPro" id="IPR005119">
    <property type="entry name" value="LysR_subst-bd"/>
</dbReference>
<gene>
    <name evidence="7" type="ORF">QIS96_05755</name>
</gene>
<organism evidence="7 8">
    <name type="scientific">Streptomyces cavernicola</name>
    <dbReference type="NCBI Taxonomy" id="3043613"/>
    <lineage>
        <taxon>Bacteria</taxon>
        <taxon>Bacillati</taxon>
        <taxon>Actinomycetota</taxon>
        <taxon>Actinomycetes</taxon>
        <taxon>Kitasatosporales</taxon>
        <taxon>Streptomycetaceae</taxon>
        <taxon>Streptomyces</taxon>
    </lineage>
</organism>
<dbReference type="InterPro" id="IPR000847">
    <property type="entry name" value="LysR_HTH_N"/>
</dbReference>
<dbReference type="SUPFAM" id="SSF46785">
    <property type="entry name" value="Winged helix' DNA-binding domain"/>
    <property type="match status" value="1"/>
</dbReference>
<protein>
    <submittedName>
        <fullName evidence="7">LysR family transcriptional regulator</fullName>
    </submittedName>
</protein>
<dbReference type="Proteomes" id="UP001223978">
    <property type="component" value="Unassembled WGS sequence"/>
</dbReference>
<dbReference type="Gene3D" id="1.10.10.10">
    <property type="entry name" value="Winged helix-like DNA-binding domain superfamily/Winged helix DNA-binding domain"/>
    <property type="match status" value="1"/>
</dbReference>
<feature type="compositionally biased region" description="Pro residues" evidence="5">
    <location>
        <begin position="301"/>
        <end position="310"/>
    </location>
</feature>
<sequence length="310" mass="33635">MSDPIQLRTFLTVARTLSFTHAAAELGVQQSTVSRRIRTLEQSLGREFFTRDTHAVSLTADGESLVDLAQQILTEHLRAAEHFAAPRRCGPLRFGLAEELSETGTTALLAEFVEGNPTVRMELTVRSSRQLTTMLHNGGLDLVYGERAPGDDGTTSRLAWQDELVLVGPPHTPVDRHRPLPLVLPSYPNRSVTRGLRALGAQGRPWSATATSSDANGMWAAVRAGLGLAVSARRLVPYGLSDLTGIGQLQALGDIEFVLATAPGGDRDRKAAVVEELLLYVADAPHRLGLRPDRPDAFPSPGRPLPYPYR</sequence>
<keyword evidence="4" id="KW-0804">Transcription</keyword>
<evidence type="ECO:0000313" key="7">
    <source>
        <dbReference type="EMBL" id="MDI3403328.1"/>
    </source>
</evidence>
<keyword evidence="8" id="KW-1185">Reference proteome</keyword>
<dbReference type="InterPro" id="IPR036390">
    <property type="entry name" value="WH_DNA-bd_sf"/>
</dbReference>
<reference evidence="7 8" key="1">
    <citation type="submission" date="2023-05" db="EMBL/GenBank/DDBJ databases">
        <title>Draft genome sequence of Streptomyces sp. B-S-A6 isolated from a cave soil in Thailand.</title>
        <authorList>
            <person name="Chamroensaksri N."/>
            <person name="Muangham S."/>
        </authorList>
    </citation>
    <scope>NUCLEOTIDE SEQUENCE [LARGE SCALE GENOMIC DNA]</scope>
    <source>
        <strain evidence="7 8">B-S-A6</strain>
    </source>
</reference>
<evidence type="ECO:0000256" key="5">
    <source>
        <dbReference type="SAM" id="MobiDB-lite"/>
    </source>
</evidence>
<evidence type="ECO:0000256" key="3">
    <source>
        <dbReference type="ARBA" id="ARBA00023125"/>
    </source>
</evidence>
<keyword evidence="2" id="KW-0805">Transcription regulation</keyword>
<evidence type="ECO:0000256" key="2">
    <source>
        <dbReference type="ARBA" id="ARBA00023015"/>
    </source>
</evidence>
<dbReference type="InterPro" id="IPR036388">
    <property type="entry name" value="WH-like_DNA-bd_sf"/>
</dbReference>
<evidence type="ECO:0000256" key="4">
    <source>
        <dbReference type="ARBA" id="ARBA00023163"/>
    </source>
</evidence>
<comment type="similarity">
    <text evidence="1">Belongs to the LysR transcriptional regulatory family.</text>
</comment>